<evidence type="ECO:0000313" key="3">
    <source>
        <dbReference type="Proteomes" id="UP000053820"/>
    </source>
</evidence>
<accession>A0A0C9VWM8</accession>
<feature type="region of interest" description="Disordered" evidence="1">
    <location>
        <begin position="1107"/>
        <end position="1159"/>
    </location>
</feature>
<feature type="compositionally biased region" description="Low complexity" evidence="1">
    <location>
        <begin position="1252"/>
        <end position="1268"/>
    </location>
</feature>
<name>A0A0C9VWM8_9AGAM</name>
<feature type="compositionally biased region" description="Basic and acidic residues" evidence="1">
    <location>
        <begin position="1425"/>
        <end position="1434"/>
    </location>
</feature>
<feature type="compositionally biased region" description="Low complexity" evidence="1">
    <location>
        <begin position="1145"/>
        <end position="1159"/>
    </location>
</feature>
<dbReference type="SUPFAM" id="SSF48371">
    <property type="entry name" value="ARM repeat"/>
    <property type="match status" value="1"/>
</dbReference>
<proteinExistence type="predicted"/>
<dbReference type="Proteomes" id="UP000053820">
    <property type="component" value="Unassembled WGS sequence"/>
</dbReference>
<feature type="region of interest" description="Disordered" evidence="1">
    <location>
        <begin position="725"/>
        <end position="750"/>
    </location>
</feature>
<keyword evidence="3" id="KW-1185">Reference proteome</keyword>
<reference evidence="2 3" key="1">
    <citation type="submission" date="2014-04" db="EMBL/GenBank/DDBJ databases">
        <title>Evolutionary Origins and Diversification of the Mycorrhizal Mutualists.</title>
        <authorList>
            <consortium name="DOE Joint Genome Institute"/>
            <consortium name="Mycorrhizal Genomics Consortium"/>
            <person name="Kohler A."/>
            <person name="Kuo A."/>
            <person name="Nagy L.G."/>
            <person name="Floudas D."/>
            <person name="Copeland A."/>
            <person name="Barry K.W."/>
            <person name="Cichocki N."/>
            <person name="Veneault-Fourrey C."/>
            <person name="LaButti K."/>
            <person name="Lindquist E.A."/>
            <person name="Lipzen A."/>
            <person name="Lundell T."/>
            <person name="Morin E."/>
            <person name="Murat C."/>
            <person name="Riley R."/>
            <person name="Ohm R."/>
            <person name="Sun H."/>
            <person name="Tunlid A."/>
            <person name="Henrissat B."/>
            <person name="Grigoriev I.V."/>
            <person name="Hibbett D.S."/>
            <person name="Martin F."/>
        </authorList>
    </citation>
    <scope>NUCLEOTIDE SEQUENCE [LARGE SCALE GENOMIC DNA]</scope>
    <source>
        <strain evidence="2 3">MD-312</strain>
    </source>
</reference>
<feature type="region of interest" description="Disordered" evidence="1">
    <location>
        <begin position="1186"/>
        <end position="1336"/>
    </location>
</feature>
<gene>
    <name evidence="2" type="ORF">HYDPIDRAFT_176396</name>
</gene>
<sequence length="1556" mass="170605">MSLPTPPGTSHTRDRENALPGSRVAWAQHNQYFILSNSPKGRVSAPARTHPEQPCKSILKRRDPALLSVPEEEQREVTPEPEDPLVNLIYLSRPVEQIIAPEPTLRDLIEAYSILHARIRAGVTGTTDADASWPLFQPLRKNTQAFTDAVVRDLGRALVEPKSDVTEDDDLPMECDKDCDEEETLSLLPSPKQSPKKKKKQGMSASQVKFARDLCTTTHAVLRVLSAVFTMPAVYQIFSDVQLRDMLTQVLAIPMADELPTPNARKTCALSIWLLQVQRLPEDVLVPARDRIAFALRRGMEGELGKEGKKGSACDGLKAIHDLSLYQPSTFIPAFTELLPSILSNLLAPTLTLRAQACHALGGFALGCVTLPPSYLHTRISNAVSMFLTTPPSPSPRKSPTRTTADPVIIRTLRTTLNAAEPQHVAQGPVWALSVLACLIVLLGPTVCTDIRLTRIVSALLSLAMRNKKSSVRALACLLWRCAAWAYLRPPLKQDPKEAEDEFEDVMEEQDIQLARENYWKVVRSVVDMGAGVSTVAALLADECEDDDRLSKALGLVKTMIKKGGQTCADGMDIAKLLVSFENNGESWTLNKLLPYSLFSSSPGLLTTDYKTLSTAVKPIFEECPQLSDIRSLTREELSKDWVFEEMIDIWRSALGCLQMADDCGTPPEVLATWNGLMKANVAVLLDADDHDSIVDFASRAGGILVEILRDSKLDLTMKVPPSSSIGGANATPAGSGQRAKRMAQNKTARSNSAMKLSVIRELWSSMRTTFPNNLLHAGGAKLLECLIEDESDLVWETDAPDDARKEWAKLCAETLVVCDIDELRKFWAKRSRSYAMMTYEAGVQSLVWGCFIEKWKADAEGSWEGAVILLGVPFDNSSAWELSNDEFGAWDGFLKHAMNKANDNGVDAISVLDHVAEVVARTPCPAFASSTRVADLLLSQCEMGDARQLPCNVFEFVNDTLLSTYPPEPRNLKPSMWLLASLTRLVDACPVELRLDLLESIQDGISTWLSDEYCAFSQDEYTFDVLPLYQTALLGIQGLPRSLKVLEALSPLIQSVFCGRDDKPDVAKEAFVEFWTATFADCDEPESGWPEDLQVCLRSCIAPSEAAPEADPDVEPSSEDEEAEEGSTVCVSSSEDNVSEILHSSPPSSPSGSDCGSLCSERTVQRFSRGRRVVSPFIGRLGPALFTPMGNFESSEAGPSRLPSRAASPSSVEPTTPIKRPLRAATPPRPQKPVTTPESFQSVLLKPPTGTLPILPSTPKTPTTPRRSPGKVISSVSPSKRRQLEDKENVSPRPVLSVMERIYASSPSATKSPSVLGKRQTLDESPYEGALKKGRTSSASFIRSSIAFPSSGDSDIEDELAVAESLFSPAGKGRVRREDSLACSESSQASTVSRKRKRQRVVLDAVVLPSMADIRRKRSMQRRASADHGDGETTPRCLRRTLSLPELSESDGDDITELRRKRLKHWDGVDHAKVTDSSPSLSALEEVVIAGSGSDDDPHLGQVSPRHLVSPAPRRHLDPDYDPPSDDIYSSSPSRDLVARRQQRFGIIAGRNYFL</sequence>
<evidence type="ECO:0008006" key="4">
    <source>
        <dbReference type="Google" id="ProtNLM"/>
    </source>
</evidence>
<feature type="region of interest" description="Disordered" evidence="1">
    <location>
        <begin position="1372"/>
        <end position="1397"/>
    </location>
</feature>
<dbReference type="OrthoDB" id="2591260at2759"/>
<feature type="compositionally biased region" description="Acidic residues" evidence="1">
    <location>
        <begin position="166"/>
        <end position="184"/>
    </location>
</feature>
<organism evidence="2 3">
    <name type="scientific">Hydnomerulius pinastri MD-312</name>
    <dbReference type="NCBI Taxonomy" id="994086"/>
    <lineage>
        <taxon>Eukaryota</taxon>
        <taxon>Fungi</taxon>
        <taxon>Dikarya</taxon>
        <taxon>Basidiomycota</taxon>
        <taxon>Agaricomycotina</taxon>
        <taxon>Agaricomycetes</taxon>
        <taxon>Agaricomycetidae</taxon>
        <taxon>Boletales</taxon>
        <taxon>Boletales incertae sedis</taxon>
        <taxon>Leucogyrophana</taxon>
    </lineage>
</organism>
<feature type="region of interest" description="Disordered" evidence="1">
    <location>
        <begin position="1492"/>
        <end position="1536"/>
    </location>
</feature>
<dbReference type="InterPro" id="IPR016024">
    <property type="entry name" value="ARM-type_fold"/>
</dbReference>
<feature type="region of interest" description="Disordered" evidence="1">
    <location>
        <begin position="1"/>
        <end position="22"/>
    </location>
</feature>
<dbReference type="EMBL" id="KN839854">
    <property type="protein sequence ID" value="KIJ62575.1"/>
    <property type="molecule type" value="Genomic_DNA"/>
</dbReference>
<feature type="region of interest" description="Disordered" evidence="1">
    <location>
        <begin position="161"/>
        <end position="204"/>
    </location>
</feature>
<feature type="compositionally biased region" description="Polar residues" evidence="1">
    <location>
        <begin position="1234"/>
        <end position="1243"/>
    </location>
</feature>
<protein>
    <recommendedName>
        <fullName evidence="4">Telomere-associated protein Rif1 N-terminal domain-containing protein</fullName>
    </recommendedName>
</protein>
<dbReference type="HOGENOM" id="CLU_001598_0_0_1"/>
<feature type="region of interest" description="Disordered" evidence="1">
    <location>
        <begin position="1415"/>
        <end position="1437"/>
    </location>
</feature>
<feature type="compositionally biased region" description="Polar residues" evidence="1">
    <location>
        <begin position="1384"/>
        <end position="1393"/>
    </location>
</feature>
<evidence type="ECO:0000313" key="2">
    <source>
        <dbReference type="EMBL" id="KIJ62575.1"/>
    </source>
</evidence>
<feature type="compositionally biased region" description="Low complexity" evidence="1">
    <location>
        <begin position="1200"/>
        <end position="1212"/>
    </location>
</feature>
<evidence type="ECO:0000256" key="1">
    <source>
        <dbReference type="SAM" id="MobiDB-lite"/>
    </source>
</evidence>
<feature type="compositionally biased region" description="Acidic residues" evidence="1">
    <location>
        <begin position="1109"/>
        <end position="1126"/>
    </location>
</feature>